<keyword evidence="3" id="KW-0378">Hydrolase</keyword>
<reference evidence="9" key="1">
    <citation type="journal article" date="2019" name="Int. J. Syst. Evol. Microbiol.">
        <title>The Global Catalogue of Microorganisms (GCM) 10K type strain sequencing project: providing services to taxonomists for standard genome sequencing and annotation.</title>
        <authorList>
            <consortium name="The Broad Institute Genomics Platform"/>
            <consortium name="The Broad Institute Genome Sequencing Center for Infectious Disease"/>
            <person name="Wu L."/>
            <person name="Ma J."/>
        </authorList>
    </citation>
    <scope>NUCLEOTIDE SEQUENCE [LARGE SCALE GENOMIC DNA]</scope>
    <source>
        <strain evidence="9">CGMCC 1.18578</strain>
    </source>
</reference>
<dbReference type="Pfam" id="PF00877">
    <property type="entry name" value="NLPC_P60"/>
    <property type="match status" value="1"/>
</dbReference>
<evidence type="ECO:0000256" key="3">
    <source>
        <dbReference type="ARBA" id="ARBA00022801"/>
    </source>
</evidence>
<evidence type="ECO:0000256" key="4">
    <source>
        <dbReference type="ARBA" id="ARBA00022807"/>
    </source>
</evidence>
<sequence length="329" mass="36416">MGTRKLLTIAALAALLSGCASNPDNTVKTRDLKPYSGPVKVQSNDGSPAKLTEEDSIVPIKTIDHTDYVALEDLTKAIGYHGKWLRSGSFGVGDTDPSWLFRTGESQVKHADQNIKMPAPAVKEGNKLYVPVTGLKPLFGSVTDFAVESKRVAFFPRPTMKTRSLAGHDLAFKDDPLSAPMKVKPPAGGPRALSINSNSDRDDMIDYAEKYLGIKYDFGAEPYSKSGTFDCSTFVQHVYGHFGYDMPRLARQQAKEGKQIDRDSLKKGDLLFFFVPGRFKTKETVGHVGIYYGDGKMIHSCPKPKDGVQITDINKPYWQDTFMFAKRNF</sequence>
<evidence type="ECO:0000313" key="8">
    <source>
        <dbReference type="EMBL" id="MFC5529355.1"/>
    </source>
</evidence>
<feature type="signal peptide" evidence="6">
    <location>
        <begin position="1"/>
        <end position="22"/>
    </location>
</feature>
<feature type="region of interest" description="Disordered" evidence="5">
    <location>
        <begin position="27"/>
        <end position="51"/>
    </location>
</feature>
<protein>
    <submittedName>
        <fullName evidence="8">C40 family peptidase</fullName>
    </submittedName>
</protein>
<keyword evidence="9" id="KW-1185">Reference proteome</keyword>
<keyword evidence="6" id="KW-0732">Signal</keyword>
<organism evidence="8 9">
    <name type="scientific">Cohnella yongneupensis</name>
    <dbReference type="NCBI Taxonomy" id="425006"/>
    <lineage>
        <taxon>Bacteria</taxon>
        <taxon>Bacillati</taxon>
        <taxon>Bacillota</taxon>
        <taxon>Bacilli</taxon>
        <taxon>Bacillales</taxon>
        <taxon>Paenibacillaceae</taxon>
        <taxon>Cohnella</taxon>
    </lineage>
</organism>
<dbReference type="SUPFAM" id="SSF54001">
    <property type="entry name" value="Cysteine proteinases"/>
    <property type="match status" value="1"/>
</dbReference>
<evidence type="ECO:0000256" key="1">
    <source>
        <dbReference type="ARBA" id="ARBA00007074"/>
    </source>
</evidence>
<dbReference type="RefSeq" id="WP_378111223.1">
    <property type="nucleotide sequence ID" value="NZ_JBHSNC010000024.1"/>
</dbReference>
<dbReference type="InterPro" id="IPR051202">
    <property type="entry name" value="Peptidase_C40"/>
</dbReference>
<feature type="domain" description="NlpC/P60" evidence="7">
    <location>
        <begin position="198"/>
        <end position="329"/>
    </location>
</feature>
<dbReference type="InterPro" id="IPR038765">
    <property type="entry name" value="Papain-like_cys_pep_sf"/>
</dbReference>
<dbReference type="EMBL" id="JBHSNC010000024">
    <property type="protein sequence ID" value="MFC5529355.1"/>
    <property type="molecule type" value="Genomic_DNA"/>
</dbReference>
<evidence type="ECO:0000256" key="2">
    <source>
        <dbReference type="ARBA" id="ARBA00022670"/>
    </source>
</evidence>
<evidence type="ECO:0000256" key="6">
    <source>
        <dbReference type="SAM" id="SignalP"/>
    </source>
</evidence>
<comment type="caution">
    <text evidence="8">The sequence shown here is derived from an EMBL/GenBank/DDBJ whole genome shotgun (WGS) entry which is preliminary data.</text>
</comment>
<name>A0ABW0QX17_9BACL</name>
<evidence type="ECO:0000259" key="7">
    <source>
        <dbReference type="PROSITE" id="PS51935"/>
    </source>
</evidence>
<dbReference type="PANTHER" id="PTHR47053">
    <property type="entry name" value="MUREIN DD-ENDOPEPTIDASE MEPH-RELATED"/>
    <property type="match status" value="1"/>
</dbReference>
<gene>
    <name evidence="8" type="ORF">ACFPQ4_07820</name>
</gene>
<dbReference type="InterPro" id="IPR000064">
    <property type="entry name" value="NLP_P60_dom"/>
</dbReference>
<evidence type="ECO:0000313" key="9">
    <source>
        <dbReference type="Proteomes" id="UP001596108"/>
    </source>
</evidence>
<dbReference type="Gene3D" id="3.90.1720.10">
    <property type="entry name" value="endopeptidase domain like (from Nostoc punctiforme)"/>
    <property type="match status" value="1"/>
</dbReference>
<dbReference type="Proteomes" id="UP001596108">
    <property type="component" value="Unassembled WGS sequence"/>
</dbReference>
<accession>A0ABW0QX17</accession>
<evidence type="ECO:0000256" key="5">
    <source>
        <dbReference type="SAM" id="MobiDB-lite"/>
    </source>
</evidence>
<dbReference type="PROSITE" id="PS51935">
    <property type="entry name" value="NLPC_P60"/>
    <property type="match status" value="1"/>
</dbReference>
<dbReference type="PROSITE" id="PS51257">
    <property type="entry name" value="PROKAR_LIPOPROTEIN"/>
    <property type="match status" value="1"/>
</dbReference>
<proteinExistence type="inferred from homology"/>
<dbReference type="PANTHER" id="PTHR47053:SF1">
    <property type="entry name" value="MUREIN DD-ENDOPEPTIDASE MEPH-RELATED"/>
    <property type="match status" value="1"/>
</dbReference>
<feature type="chain" id="PRO_5045575844" evidence="6">
    <location>
        <begin position="23"/>
        <end position="329"/>
    </location>
</feature>
<keyword evidence="2" id="KW-0645">Protease</keyword>
<comment type="similarity">
    <text evidence="1">Belongs to the peptidase C40 family.</text>
</comment>
<keyword evidence="4" id="KW-0788">Thiol protease</keyword>